<dbReference type="EMBL" id="SELW01000594">
    <property type="protein sequence ID" value="TID19817.1"/>
    <property type="molecule type" value="Genomic_DNA"/>
</dbReference>
<keyword evidence="1" id="KW-0812">Transmembrane</keyword>
<dbReference type="AlphaFoldDB" id="A0A4T0WY27"/>
<evidence type="ECO:0000313" key="2">
    <source>
        <dbReference type="EMBL" id="TID19817.1"/>
    </source>
</evidence>
<feature type="transmembrane region" description="Helical" evidence="1">
    <location>
        <begin position="12"/>
        <end position="30"/>
    </location>
</feature>
<sequence length="147" mass="16312">MLGLKLNYISLQILLIKTIAMLFQILGILILFNSGCSVAFNNPKSLETHIVIEVLVGVLLILIGTLKGLIGDKEPDVTIRDGKWCIDESNSSKAKLAMKLGHPLRDIDLDIANSSMNFYEFLEHGGKNPPLKDIAAKYQKYKESVEL</sequence>
<evidence type="ECO:0000313" key="3">
    <source>
        <dbReference type="Proteomes" id="UP000307173"/>
    </source>
</evidence>
<proteinExistence type="predicted"/>
<name>A0A4T0WY27_9ASCO</name>
<feature type="transmembrane region" description="Helical" evidence="1">
    <location>
        <begin position="50"/>
        <end position="70"/>
    </location>
</feature>
<protein>
    <submittedName>
        <fullName evidence="2">Uncharacterized protein</fullName>
    </submittedName>
</protein>
<comment type="caution">
    <text evidence="2">The sequence shown here is derived from an EMBL/GenBank/DDBJ whole genome shotgun (WGS) entry which is preliminary data.</text>
</comment>
<dbReference type="Proteomes" id="UP000307173">
    <property type="component" value="Unassembled WGS sequence"/>
</dbReference>
<accession>A0A4T0WY27</accession>
<reference evidence="2 3" key="1">
    <citation type="journal article" date="2019" name="Front. Genet.">
        <title>Whole-Genome Sequencing of the Opportunistic Yeast Pathogen Candida inconspicua Uncovers Its Hybrid Origin.</title>
        <authorList>
            <person name="Mixao V."/>
            <person name="Hansen A.P."/>
            <person name="Saus E."/>
            <person name="Boekhout T."/>
            <person name="Lass-Florl C."/>
            <person name="Gabaldon T."/>
        </authorList>
    </citation>
    <scope>NUCLEOTIDE SEQUENCE [LARGE SCALE GENOMIC DNA]</scope>
    <source>
        <strain evidence="2 3">CBS 180</strain>
    </source>
</reference>
<keyword evidence="1" id="KW-0472">Membrane</keyword>
<keyword evidence="3" id="KW-1185">Reference proteome</keyword>
<keyword evidence="1" id="KW-1133">Transmembrane helix</keyword>
<gene>
    <name evidence="2" type="ORF">CANINC_003700</name>
</gene>
<organism evidence="2 3">
    <name type="scientific">Pichia inconspicua</name>
    <dbReference type="NCBI Taxonomy" id="52247"/>
    <lineage>
        <taxon>Eukaryota</taxon>
        <taxon>Fungi</taxon>
        <taxon>Dikarya</taxon>
        <taxon>Ascomycota</taxon>
        <taxon>Saccharomycotina</taxon>
        <taxon>Pichiomycetes</taxon>
        <taxon>Pichiales</taxon>
        <taxon>Pichiaceae</taxon>
        <taxon>Pichia</taxon>
    </lineage>
</organism>
<evidence type="ECO:0000256" key="1">
    <source>
        <dbReference type="SAM" id="Phobius"/>
    </source>
</evidence>